<feature type="region of interest" description="Disordered" evidence="1">
    <location>
        <begin position="82"/>
        <end position="119"/>
    </location>
</feature>
<gene>
    <name evidence="2" type="ORF">PT974_06079</name>
</gene>
<accession>A0ABR0SKH2</accession>
<name>A0ABR0SKH2_9HYPO</name>
<proteinExistence type="predicted"/>
<organism evidence="2 3">
    <name type="scientific">Cladobotryum mycophilum</name>
    <dbReference type="NCBI Taxonomy" id="491253"/>
    <lineage>
        <taxon>Eukaryota</taxon>
        <taxon>Fungi</taxon>
        <taxon>Dikarya</taxon>
        <taxon>Ascomycota</taxon>
        <taxon>Pezizomycotina</taxon>
        <taxon>Sordariomycetes</taxon>
        <taxon>Hypocreomycetidae</taxon>
        <taxon>Hypocreales</taxon>
        <taxon>Hypocreaceae</taxon>
        <taxon>Cladobotryum</taxon>
    </lineage>
</organism>
<comment type="caution">
    <text evidence="2">The sequence shown here is derived from an EMBL/GenBank/DDBJ whole genome shotgun (WGS) entry which is preliminary data.</text>
</comment>
<protein>
    <submittedName>
        <fullName evidence="2">Uncharacterized protein</fullName>
    </submittedName>
</protein>
<evidence type="ECO:0000313" key="3">
    <source>
        <dbReference type="Proteomes" id="UP001338125"/>
    </source>
</evidence>
<evidence type="ECO:0000256" key="1">
    <source>
        <dbReference type="SAM" id="MobiDB-lite"/>
    </source>
</evidence>
<dbReference type="Proteomes" id="UP001338125">
    <property type="component" value="Unassembled WGS sequence"/>
</dbReference>
<feature type="compositionally biased region" description="Low complexity" evidence="1">
    <location>
        <begin position="82"/>
        <end position="99"/>
    </location>
</feature>
<feature type="compositionally biased region" description="Basic and acidic residues" evidence="1">
    <location>
        <begin position="105"/>
        <end position="119"/>
    </location>
</feature>
<keyword evidence="3" id="KW-1185">Reference proteome</keyword>
<evidence type="ECO:0000313" key="2">
    <source>
        <dbReference type="EMBL" id="KAK5992664.1"/>
    </source>
</evidence>
<sequence length="119" mass="13244">MPATRPGDRTALAVTESVLRARQKVEAEVAGGERRRSGQWKRYRRVRWKKKCGDGGGTGSDKRREGHYTVARRTGTLRAAAAVANKVSQQQQRARLQQQSGGRVLSKDLDKDGLKISDR</sequence>
<dbReference type="EMBL" id="JAVFKD010000012">
    <property type="protein sequence ID" value="KAK5992664.1"/>
    <property type="molecule type" value="Genomic_DNA"/>
</dbReference>
<reference evidence="2 3" key="1">
    <citation type="submission" date="2024-01" db="EMBL/GenBank/DDBJ databases">
        <title>Complete genome of Cladobotryum mycophilum ATHUM6906.</title>
        <authorList>
            <person name="Christinaki A.C."/>
            <person name="Myridakis A.I."/>
            <person name="Kouvelis V.N."/>
        </authorList>
    </citation>
    <scope>NUCLEOTIDE SEQUENCE [LARGE SCALE GENOMIC DNA]</scope>
    <source>
        <strain evidence="2 3">ATHUM6906</strain>
    </source>
</reference>